<dbReference type="Proteomes" id="UP001445335">
    <property type="component" value="Unassembled WGS sequence"/>
</dbReference>
<reference evidence="1" key="2">
    <citation type="submission" date="2024-04" db="EMBL/GenBank/DDBJ databases">
        <authorList>
            <person name="Dal Grande F."/>
            <person name="Keller J."/>
            <person name="Delaux P.-M."/>
        </authorList>
    </citation>
    <scope>NUCLEOTIDE SEQUENCE</scope>
    <source>
        <strain evidence="1">SAG 245.80</strain>
    </source>
</reference>
<dbReference type="EMBL" id="JALJOU010000061">
    <property type="protein sequence ID" value="KAK9826887.1"/>
    <property type="molecule type" value="Genomic_DNA"/>
</dbReference>
<dbReference type="EMBL" id="JALJOU010000061">
    <property type="protein sequence ID" value="KAK9826902.1"/>
    <property type="molecule type" value="Genomic_DNA"/>
</dbReference>
<protein>
    <submittedName>
        <fullName evidence="1">Uncharacterized protein</fullName>
    </submittedName>
</protein>
<dbReference type="AlphaFoldDB" id="A0AAW1QZH6"/>
<keyword evidence="3" id="KW-1185">Reference proteome</keyword>
<evidence type="ECO:0000313" key="2">
    <source>
        <dbReference type="EMBL" id="KAK9826902.1"/>
    </source>
</evidence>
<evidence type="ECO:0000313" key="1">
    <source>
        <dbReference type="EMBL" id="KAK9826887.1"/>
    </source>
</evidence>
<organism evidence="1 3">
    <name type="scientific">Elliptochloris bilobata</name>
    <dbReference type="NCBI Taxonomy" id="381761"/>
    <lineage>
        <taxon>Eukaryota</taxon>
        <taxon>Viridiplantae</taxon>
        <taxon>Chlorophyta</taxon>
        <taxon>core chlorophytes</taxon>
        <taxon>Trebouxiophyceae</taxon>
        <taxon>Trebouxiophyceae incertae sedis</taxon>
        <taxon>Elliptochloris clade</taxon>
        <taxon>Elliptochloris</taxon>
    </lineage>
</organism>
<comment type="caution">
    <text evidence="1">The sequence shown here is derived from an EMBL/GenBank/DDBJ whole genome shotgun (WGS) entry which is preliminary data.</text>
</comment>
<evidence type="ECO:0000313" key="3">
    <source>
        <dbReference type="Proteomes" id="UP001445335"/>
    </source>
</evidence>
<reference evidence="1 3" key="1">
    <citation type="journal article" date="2024" name="Nat. Commun.">
        <title>Phylogenomics reveals the evolutionary origins of lichenization in chlorophyte algae.</title>
        <authorList>
            <person name="Puginier C."/>
            <person name="Libourel C."/>
            <person name="Otte J."/>
            <person name="Skaloud P."/>
            <person name="Haon M."/>
            <person name="Grisel S."/>
            <person name="Petersen M."/>
            <person name="Berrin J.G."/>
            <person name="Delaux P.M."/>
            <person name="Dal Grande F."/>
            <person name="Keller J."/>
        </authorList>
    </citation>
    <scope>NUCLEOTIDE SEQUENCE [LARGE SCALE GENOMIC DNA]</scope>
    <source>
        <strain evidence="1 3">SAG 245.80</strain>
    </source>
</reference>
<proteinExistence type="predicted"/>
<accession>A0AAW1QZH6</accession>
<sequence>MVAVLAERLQQQVADTLRALSAGVPGVAPWALAGIQGLELNRPDLWHFNQKWFKLKVGPSVRVVLLPGKPPMPVMRLKQSMIQARLQELLKRDPGTAYGFVGLEAAQAAYCAEQGA</sequence>
<name>A0AAW1QZH6_9CHLO</name>
<gene>
    <name evidence="1" type="ORF">WJX81_004511</name>
    <name evidence="2" type="ORF">WJX81_007457</name>
</gene>